<protein>
    <submittedName>
        <fullName evidence="1">Uncharacterized protein</fullName>
    </submittedName>
</protein>
<accession>A0A2P2NEJ8</accession>
<name>A0A2P2NEJ8_RHIMU</name>
<dbReference type="EMBL" id="GGEC01060413">
    <property type="protein sequence ID" value="MBX40897.1"/>
    <property type="molecule type" value="Transcribed_RNA"/>
</dbReference>
<proteinExistence type="predicted"/>
<sequence length="21" mass="2611">MMRVKNLRRQNQQSLYVEFGL</sequence>
<dbReference type="AlphaFoldDB" id="A0A2P2NEJ8"/>
<organism evidence="1">
    <name type="scientific">Rhizophora mucronata</name>
    <name type="common">Asiatic mangrove</name>
    <dbReference type="NCBI Taxonomy" id="61149"/>
    <lineage>
        <taxon>Eukaryota</taxon>
        <taxon>Viridiplantae</taxon>
        <taxon>Streptophyta</taxon>
        <taxon>Embryophyta</taxon>
        <taxon>Tracheophyta</taxon>
        <taxon>Spermatophyta</taxon>
        <taxon>Magnoliopsida</taxon>
        <taxon>eudicotyledons</taxon>
        <taxon>Gunneridae</taxon>
        <taxon>Pentapetalae</taxon>
        <taxon>rosids</taxon>
        <taxon>fabids</taxon>
        <taxon>Malpighiales</taxon>
        <taxon>Rhizophoraceae</taxon>
        <taxon>Rhizophora</taxon>
    </lineage>
</organism>
<evidence type="ECO:0000313" key="1">
    <source>
        <dbReference type="EMBL" id="MBX40897.1"/>
    </source>
</evidence>
<reference evidence="1" key="1">
    <citation type="submission" date="2018-02" db="EMBL/GenBank/DDBJ databases">
        <title>Rhizophora mucronata_Transcriptome.</title>
        <authorList>
            <person name="Meera S.P."/>
            <person name="Sreeshan A."/>
            <person name="Augustine A."/>
        </authorList>
    </citation>
    <scope>NUCLEOTIDE SEQUENCE</scope>
    <source>
        <tissue evidence="1">Leaf</tissue>
    </source>
</reference>